<protein>
    <submittedName>
        <fullName evidence="2">Uncharacterized protein</fullName>
    </submittedName>
</protein>
<accession>A0A4U0SPI5</accession>
<dbReference type="EMBL" id="SUMC01000062">
    <property type="protein sequence ID" value="TKA02245.1"/>
    <property type="molecule type" value="Genomic_DNA"/>
</dbReference>
<evidence type="ECO:0000313" key="2">
    <source>
        <dbReference type="EMBL" id="TKA02245.1"/>
    </source>
</evidence>
<organism evidence="2 3">
    <name type="scientific">Actinacidiphila oryziradicis</name>
    <dbReference type="NCBI Taxonomy" id="2571141"/>
    <lineage>
        <taxon>Bacteria</taxon>
        <taxon>Bacillati</taxon>
        <taxon>Actinomycetota</taxon>
        <taxon>Actinomycetes</taxon>
        <taxon>Kitasatosporales</taxon>
        <taxon>Streptomycetaceae</taxon>
        <taxon>Actinacidiphila</taxon>
    </lineage>
</organism>
<proteinExistence type="predicted"/>
<evidence type="ECO:0000313" key="3">
    <source>
        <dbReference type="Proteomes" id="UP000305778"/>
    </source>
</evidence>
<name>A0A4U0SPI5_9ACTN</name>
<comment type="caution">
    <text evidence="2">The sequence shown here is derived from an EMBL/GenBank/DDBJ whole genome shotgun (WGS) entry which is preliminary data.</text>
</comment>
<keyword evidence="3" id="KW-1185">Reference proteome</keyword>
<dbReference type="OrthoDB" id="4248214at2"/>
<gene>
    <name evidence="2" type="ORF">FCI23_38565</name>
</gene>
<sequence>MREGVGPLRKRRCAPGALRLPEAYAARRQQLRDLLGGTVDAGVYHRQAVLDVRGGGPMAQDLPVNVAAWALAGAWQGMEVYGLYGAAVVTGPNREDGGSQALDSHLAQQVRAVSMLIPGRAGLQVWAPGRVSPVAARHPAFFIWSGSACAGGGGPFGQKDLGADLLRVWPTCDFVRIESIVAPQPSRPTCVPVSHSTRSAATAPSGRASLTRRSRGESRTRRSRSCQTPSKGLHPKDFDGLFGRSGRRAGSG</sequence>
<dbReference type="RefSeq" id="WP_136728828.1">
    <property type="nucleotide sequence ID" value="NZ_SUMC01000062.1"/>
</dbReference>
<dbReference type="AlphaFoldDB" id="A0A4U0SPI5"/>
<dbReference type="Proteomes" id="UP000305778">
    <property type="component" value="Unassembled WGS sequence"/>
</dbReference>
<feature type="region of interest" description="Disordered" evidence="1">
    <location>
        <begin position="185"/>
        <end position="252"/>
    </location>
</feature>
<reference evidence="2 3" key="1">
    <citation type="submission" date="2019-04" db="EMBL/GenBank/DDBJ databases">
        <title>Streptomyces oryziradicis sp. nov., a novel actinomycete isolated from rhizosphere soil of rice (Oryza sativa L.).</title>
        <authorList>
            <person name="Li C."/>
        </authorList>
    </citation>
    <scope>NUCLEOTIDE SEQUENCE [LARGE SCALE GENOMIC DNA]</scope>
    <source>
        <strain evidence="2 3">NEAU-C40</strain>
    </source>
</reference>
<evidence type="ECO:0000256" key="1">
    <source>
        <dbReference type="SAM" id="MobiDB-lite"/>
    </source>
</evidence>